<dbReference type="Proteomes" id="UP001320706">
    <property type="component" value="Unassembled WGS sequence"/>
</dbReference>
<comment type="caution">
    <text evidence="1">The sequence shown here is derived from an EMBL/GenBank/DDBJ whole genome shotgun (WGS) entry which is preliminary data.</text>
</comment>
<proteinExistence type="predicted"/>
<accession>A0ACC3S8I3</accession>
<organism evidence="1 2">
    <name type="scientific">Zalaria obscura</name>
    <dbReference type="NCBI Taxonomy" id="2024903"/>
    <lineage>
        <taxon>Eukaryota</taxon>
        <taxon>Fungi</taxon>
        <taxon>Dikarya</taxon>
        <taxon>Ascomycota</taxon>
        <taxon>Pezizomycotina</taxon>
        <taxon>Dothideomycetes</taxon>
        <taxon>Dothideomycetidae</taxon>
        <taxon>Dothideales</taxon>
        <taxon>Zalariaceae</taxon>
        <taxon>Zalaria</taxon>
    </lineage>
</organism>
<evidence type="ECO:0000313" key="2">
    <source>
        <dbReference type="Proteomes" id="UP001320706"/>
    </source>
</evidence>
<evidence type="ECO:0000313" key="1">
    <source>
        <dbReference type="EMBL" id="KAK8202101.1"/>
    </source>
</evidence>
<protein>
    <submittedName>
        <fullName evidence="1">Uncharacterized protein</fullName>
    </submittedName>
</protein>
<keyword evidence="2" id="KW-1185">Reference proteome</keyword>
<sequence>MMHGDFGRWGFGIAVCSNARPGVKQSSVQRSVGTSGLVGTRGWTTMNEVLMRVRPHQLAGRVVKDVSVRLFAGSISCEAGPWANDMAARFLPVADSGPLRDGRSMAGSEMMMMMMMEASENKQRSLRGELYHAFTPELLAARRQCAAARAKYNNTSDLTRRQQITLWREIVGDKRPLPPNEHYSTEEEDEAFFGDEPYVEPPFHCDYGTNVTLGDNVFINFNCTIIDTCRVTIGSRTLFGPNVSLYSGTHPLDPELRNGTRGPELGKEIHIEEDCWIGGNAIILGVRIGKGSTVGAGSVVTKDVPPYSVVAGNPARLIKQAPLNTMTAEERRRILDIANNQEQDDTLA</sequence>
<dbReference type="EMBL" id="JAMKPW020000033">
    <property type="protein sequence ID" value="KAK8202101.1"/>
    <property type="molecule type" value="Genomic_DNA"/>
</dbReference>
<name>A0ACC3S8I3_9PEZI</name>
<reference evidence="1" key="1">
    <citation type="submission" date="2024-02" db="EMBL/GenBank/DDBJ databases">
        <title>Metagenome Assembled Genome of Zalaria obscura JY119.</title>
        <authorList>
            <person name="Vighnesh L."/>
            <person name="Jagadeeshwari U."/>
            <person name="Venkata Ramana C."/>
            <person name="Sasikala C."/>
        </authorList>
    </citation>
    <scope>NUCLEOTIDE SEQUENCE</scope>
    <source>
        <strain evidence="1">JY119</strain>
    </source>
</reference>
<gene>
    <name evidence="1" type="ORF">M8818_005627</name>
</gene>